<gene>
    <name evidence="2" type="ORF">CJ231_08705</name>
</gene>
<protein>
    <recommendedName>
        <fullName evidence="1">DUF8192 domain-containing protein</fullName>
    </recommendedName>
</protein>
<dbReference type="RefSeq" id="WP_102697609.1">
    <property type="nucleotide sequence ID" value="NZ_PNGJ01000007.1"/>
</dbReference>
<evidence type="ECO:0000313" key="2">
    <source>
        <dbReference type="EMBL" id="PMC23616.1"/>
    </source>
</evidence>
<organism evidence="2 3">
    <name type="scientific">Hoylesella buccalis</name>
    <dbReference type="NCBI Taxonomy" id="28127"/>
    <lineage>
        <taxon>Bacteria</taxon>
        <taxon>Pseudomonadati</taxon>
        <taxon>Bacteroidota</taxon>
        <taxon>Bacteroidia</taxon>
        <taxon>Bacteroidales</taxon>
        <taxon>Prevotellaceae</taxon>
        <taxon>Hoylesella</taxon>
    </lineage>
</organism>
<evidence type="ECO:0000259" key="1">
    <source>
        <dbReference type="Pfam" id="PF26612"/>
    </source>
</evidence>
<feature type="domain" description="DUF8192" evidence="1">
    <location>
        <begin position="34"/>
        <end position="133"/>
    </location>
</feature>
<dbReference type="Proteomes" id="UP000235564">
    <property type="component" value="Unassembled WGS sequence"/>
</dbReference>
<evidence type="ECO:0000313" key="3">
    <source>
        <dbReference type="Proteomes" id="UP000235564"/>
    </source>
</evidence>
<dbReference type="AlphaFoldDB" id="A0A2N6QPL9"/>
<proteinExistence type="predicted"/>
<reference evidence="2 3" key="1">
    <citation type="submission" date="2017-09" db="EMBL/GenBank/DDBJ databases">
        <title>Bacterial strain isolated from the female urinary microbiota.</title>
        <authorList>
            <person name="Thomas-White K."/>
            <person name="Kumar N."/>
            <person name="Forster S."/>
            <person name="Putonti C."/>
            <person name="Lawley T."/>
            <person name="Wolfe A.J."/>
        </authorList>
    </citation>
    <scope>NUCLEOTIDE SEQUENCE [LARGE SCALE GENOMIC DNA]</scope>
    <source>
        <strain evidence="2 3">UMB0536</strain>
    </source>
</reference>
<dbReference type="InterPro" id="IPR058505">
    <property type="entry name" value="DUF8192"/>
</dbReference>
<sequence length="136" mass="15834">MKLFVLVFIEMFMLSCCPISKCYANDNLEKTEEDLLLNKTESVYLNKIFETTRNDFDFTNKKIGFIMISGENGKTHYFDMQEKHSINENSPCDNGILYIFNSEQKDASGGYDAAIVYWSKYLLPIEQVVKRLKLQN</sequence>
<dbReference type="Pfam" id="PF26612">
    <property type="entry name" value="DUF8192"/>
    <property type="match status" value="1"/>
</dbReference>
<name>A0A2N6QPL9_9BACT</name>
<dbReference type="OrthoDB" id="1099173at2"/>
<accession>A0A2N6QPL9</accession>
<comment type="caution">
    <text evidence="2">The sequence shown here is derived from an EMBL/GenBank/DDBJ whole genome shotgun (WGS) entry which is preliminary data.</text>
</comment>
<dbReference type="EMBL" id="PNGJ01000007">
    <property type="protein sequence ID" value="PMC23616.1"/>
    <property type="molecule type" value="Genomic_DNA"/>
</dbReference>